<feature type="transmembrane region" description="Helical" evidence="9">
    <location>
        <begin position="118"/>
        <end position="135"/>
    </location>
</feature>
<keyword evidence="5 9" id="KW-0812">Transmembrane</keyword>
<dbReference type="RefSeq" id="WP_405338811.1">
    <property type="nucleotide sequence ID" value="NZ_JBANFI010000004.1"/>
</dbReference>
<feature type="transmembrane region" description="Helical" evidence="9">
    <location>
        <begin position="85"/>
        <end position="106"/>
    </location>
</feature>
<evidence type="ECO:0000256" key="2">
    <source>
        <dbReference type="ARBA" id="ARBA00010212"/>
    </source>
</evidence>
<dbReference type="InterPro" id="IPR050291">
    <property type="entry name" value="CDF_Transporter"/>
</dbReference>
<dbReference type="EMBL" id="JBANFI010000004">
    <property type="protein sequence ID" value="MFK7160769.1"/>
    <property type="molecule type" value="Genomic_DNA"/>
</dbReference>
<evidence type="ECO:0000256" key="3">
    <source>
        <dbReference type="ARBA" id="ARBA00022448"/>
    </source>
</evidence>
<keyword evidence="6" id="KW-0862">Zinc</keyword>
<organism evidence="11 12">
    <name type="scientific">Marinospirillum alkalitolerans</name>
    <dbReference type="NCBI Taxonomy" id="3123374"/>
    <lineage>
        <taxon>Bacteria</taxon>
        <taxon>Pseudomonadati</taxon>
        <taxon>Pseudomonadota</taxon>
        <taxon>Gammaproteobacteria</taxon>
        <taxon>Oceanospirillales</taxon>
        <taxon>Oceanospirillaceae</taxon>
        <taxon>Marinospirillum</taxon>
    </lineage>
</organism>
<comment type="similarity">
    <text evidence="2">Belongs to the cation diffusion facilitator (CDF) transporter (TC 2.A.4) family. FieF subfamily.</text>
</comment>
<evidence type="ECO:0000313" key="11">
    <source>
        <dbReference type="EMBL" id="MFK7160769.1"/>
    </source>
</evidence>
<feature type="transmembrane region" description="Helical" evidence="9">
    <location>
        <begin position="45"/>
        <end position="64"/>
    </location>
</feature>
<feature type="transmembrane region" description="Helical" evidence="9">
    <location>
        <begin position="155"/>
        <end position="175"/>
    </location>
</feature>
<dbReference type="NCBIfam" id="TIGR01297">
    <property type="entry name" value="CDF"/>
    <property type="match status" value="1"/>
</dbReference>
<dbReference type="InterPro" id="IPR002524">
    <property type="entry name" value="Cation_efflux"/>
</dbReference>
<keyword evidence="12" id="KW-1185">Reference proteome</keyword>
<feature type="domain" description="Cation efflux protein transmembrane" evidence="10">
    <location>
        <begin position="15"/>
        <end position="213"/>
    </location>
</feature>
<protein>
    <submittedName>
        <fullName evidence="11">Cation diffusion facilitator family transporter</fullName>
    </submittedName>
</protein>
<comment type="subcellular location">
    <subcellularLocation>
        <location evidence="1">Membrane</location>
        <topology evidence="1">Multi-pass membrane protein</topology>
    </subcellularLocation>
</comment>
<evidence type="ECO:0000256" key="5">
    <source>
        <dbReference type="ARBA" id="ARBA00022692"/>
    </source>
</evidence>
<keyword evidence="8 9" id="KW-0472">Membrane</keyword>
<keyword evidence="6" id="KW-0406">Ion transport</keyword>
<comment type="caution">
    <text evidence="11">The sequence shown here is derived from an EMBL/GenBank/DDBJ whole genome shotgun (WGS) entry which is preliminary data.</text>
</comment>
<evidence type="ECO:0000256" key="9">
    <source>
        <dbReference type="SAM" id="Phobius"/>
    </source>
</evidence>
<evidence type="ECO:0000256" key="4">
    <source>
        <dbReference type="ARBA" id="ARBA00022496"/>
    </source>
</evidence>
<gene>
    <name evidence="11" type="ORF">V6U78_06935</name>
</gene>
<keyword evidence="7 9" id="KW-1133">Transmembrane helix</keyword>
<dbReference type="PANTHER" id="PTHR43840">
    <property type="entry name" value="MITOCHONDRIAL METAL TRANSPORTER 1-RELATED"/>
    <property type="match status" value="1"/>
</dbReference>
<keyword evidence="4" id="KW-0408">Iron</keyword>
<evidence type="ECO:0000259" key="10">
    <source>
        <dbReference type="Pfam" id="PF01545"/>
    </source>
</evidence>
<dbReference type="Pfam" id="PF01545">
    <property type="entry name" value="Cation_efflux"/>
    <property type="match status" value="1"/>
</dbReference>
<dbReference type="SUPFAM" id="SSF161111">
    <property type="entry name" value="Cation efflux protein transmembrane domain-like"/>
    <property type="match status" value="1"/>
</dbReference>
<feature type="transmembrane region" description="Helical" evidence="9">
    <location>
        <begin position="12"/>
        <end position="33"/>
    </location>
</feature>
<dbReference type="Proteomes" id="UP001621714">
    <property type="component" value="Unassembled WGS sequence"/>
</dbReference>
<evidence type="ECO:0000313" key="12">
    <source>
        <dbReference type="Proteomes" id="UP001621714"/>
    </source>
</evidence>
<accession>A0ABW8PWV0</accession>
<evidence type="ECO:0000256" key="6">
    <source>
        <dbReference type="ARBA" id="ARBA00022906"/>
    </source>
</evidence>
<dbReference type="InterPro" id="IPR027469">
    <property type="entry name" value="Cation_efflux_TMD_sf"/>
</dbReference>
<name>A0ABW8PWV0_9GAMM</name>
<sequence length="304" mass="34670">MHRNRRARIEQTALRVSLAGTLVAAAAGFYFGIHLGSNAILLDGIFSLLSMGMTGLNIYVAALLTRPDDERFHYGYGHLEPMVNVVNGLFILSICCFAFYQGVTVIFAGGHQVEMSSALYYTSAMTLFCFSLYGIERYLAQRCHSSILRVDMQEWLVDGLLSLGILCGFLIGAWLEHQGYDQWTPYIDPALTSLISLFAVMLPLRVLRANISEVLLRAPEDSYQQRVDELVTEIEANYPIQESEWYLAKTGRRYDLEINFLVAQGTFETMKEQDELRNYIWNRLKQRGVEVWLTVSFTAQEKWL</sequence>
<evidence type="ECO:0000256" key="1">
    <source>
        <dbReference type="ARBA" id="ARBA00004141"/>
    </source>
</evidence>
<keyword evidence="6" id="KW-0864">Zinc transport</keyword>
<proteinExistence type="inferred from homology"/>
<dbReference type="PANTHER" id="PTHR43840:SF15">
    <property type="entry name" value="MITOCHONDRIAL METAL TRANSPORTER 1-RELATED"/>
    <property type="match status" value="1"/>
</dbReference>
<evidence type="ECO:0000256" key="8">
    <source>
        <dbReference type="ARBA" id="ARBA00023136"/>
    </source>
</evidence>
<evidence type="ECO:0000256" key="7">
    <source>
        <dbReference type="ARBA" id="ARBA00022989"/>
    </source>
</evidence>
<dbReference type="Gene3D" id="1.20.1510.10">
    <property type="entry name" value="Cation efflux protein transmembrane domain"/>
    <property type="match status" value="1"/>
</dbReference>
<feature type="transmembrane region" description="Helical" evidence="9">
    <location>
        <begin position="187"/>
        <end position="207"/>
    </location>
</feature>
<reference evidence="11 12" key="1">
    <citation type="submission" date="2024-02" db="EMBL/GenBank/DDBJ databases">
        <title>Marinospirillum sp. MEB 164 isolated from Lonar lake sediment.</title>
        <authorList>
            <person name="Joshi A."/>
            <person name="Thite S."/>
        </authorList>
    </citation>
    <scope>NUCLEOTIDE SEQUENCE [LARGE SCALE GENOMIC DNA]</scope>
    <source>
        <strain evidence="11 12">MEB164</strain>
    </source>
</reference>
<dbReference type="InterPro" id="IPR058533">
    <property type="entry name" value="Cation_efflux_TM"/>
</dbReference>
<keyword evidence="4" id="KW-0410">Iron transport</keyword>
<keyword evidence="3" id="KW-0813">Transport</keyword>